<keyword evidence="2 7" id="KW-0812">Transmembrane</keyword>
<dbReference type="SUPFAM" id="SSF90123">
    <property type="entry name" value="ABC transporter transmembrane region"/>
    <property type="match status" value="1"/>
</dbReference>
<dbReference type="PROSITE" id="PS50929">
    <property type="entry name" value="ABC_TM1F"/>
    <property type="match status" value="1"/>
</dbReference>
<dbReference type="InterPro" id="IPR027417">
    <property type="entry name" value="P-loop_NTPase"/>
</dbReference>
<dbReference type="EMBL" id="QEKV01000001">
    <property type="protein sequence ID" value="PVY95602.1"/>
    <property type="molecule type" value="Genomic_DNA"/>
</dbReference>
<dbReference type="InterPro" id="IPR003593">
    <property type="entry name" value="AAA+_ATPase"/>
</dbReference>
<sequence>MENIRRYLYQNKIKTLIVFLLQILMWGMQVIVQFFAIKTFDGAIRLDIHHFLKWISISFAGWLAYYLICMLESYFRAMAVKSMNNDLRKHFYETIYNGDIKNFGGEKRAEYISYITKNVDEISTLAWESVFNLVGRVAQIVWSVAALLYLDFYLFLFAVFSTLIMWFMPKIFEKRIEKIGEDNLKAQAEAMKKFKDLIYGVHILKILSAKNWYLKRGMDASEISEEAKSRKNYMTEILECTMGIVSVLMQILAEVIVVVLAFYGRIGVAVLAGAANLIGGVTNGLSNLTNAKMMIMQSKPYFEILKSTDVEKVCVGSFNETLTLKNISYSYDDKQILESLNMKFKKNGKYAIVGKSGRGKSTILKIIMGIIKDYKGEVLYDGRVREKALDTSMSYISQDVYLFNASIKENIVLGGEFSGTDISDALFKSSLQTDIENFKDGIDTIVGENGANISGGEKQRIAIARSLINGKDTILIDEGTSALDRENRAAIEENLLKSENLTIIMVSHNLDENTRKLFDAIYEI</sequence>
<evidence type="ECO:0000313" key="10">
    <source>
        <dbReference type="EMBL" id="PVY95602.1"/>
    </source>
</evidence>
<dbReference type="Pfam" id="PF00005">
    <property type="entry name" value="ABC_tran"/>
    <property type="match status" value="1"/>
</dbReference>
<feature type="domain" description="ABC transmembrane type-1" evidence="9">
    <location>
        <begin position="16"/>
        <end position="297"/>
    </location>
</feature>
<accession>A0A2U1E6W2</accession>
<evidence type="ECO:0000259" key="9">
    <source>
        <dbReference type="PROSITE" id="PS50929"/>
    </source>
</evidence>
<comment type="subcellular location">
    <subcellularLocation>
        <location evidence="1">Cell membrane</location>
        <topology evidence="1">Multi-pass membrane protein</topology>
    </subcellularLocation>
</comment>
<dbReference type="InterPro" id="IPR011527">
    <property type="entry name" value="ABC1_TM_dom"/>
</dbReference>
<dbReference type="GO" id="GO:0005524">
    <property type="term" value="F:ATP binding"/>
    <property type="evidence" value="ECO:0007669"/>
    <property type="project" value="UniProtKB-KW"/>
</dbReference>
<reference evidence="10 11" key="1">
    <citation type="submission" date="2018-04" db="EMBL/GenBank/DDBJ databases">
        <title>Genomic Encyclopedia of Type Strains, Phase IV (KMG-IV): sequencing the most valuable type-strain genomes for metagenomic binning, comparative biology and taxonomic classification.</title>
        <authorList>
            <person name="Goeker M."/>
        </authorList>
    </citation>
    <scope>NUCLEOTIDE SEQUENCE [LARGE SCALE GENOMIC DNA]</scope>
    <source>
        <strain evidence="10 11">DSM 20705</strain>
    </source>
</reference>
<dbReference type="PANTHER" id="PTHR24221:SF654">
    <property type="entry name" value="ATP-BINDING CASSETTE SUB-FAMILY B MEMBER 6"/>
    <property type="match status" value="1"/>
</dbReference>
<keyword evidence="3" id="KW-0547">Nucleotide-binding</keyword>
<dbReference type="GO" id="GO:0016887">
    <property type="term" value="F:ATP hydrolysis activity"/>
    <property type="evidence" value="ECO:0007669"/>
    <property type="project" value="InterPro"/>
</dbReference>
<name>A0A2U1E6W2_9FIRM</name>
<feature type="transmembrane region" description="Helical" evidence="7">
    <location>
        <begin position="269"/>
        <end position="289"/>
    </location>
</feature>
<evidence type="ECO:0000313" key="11">
    <source>
        <dbReference type="Proteomes" id="UP000245793"/>
    </source>
</evidence>
<dbReference type="GO" id="GO:0034040">
    <property type="term" value="F:ATPase-coupled lipid transmembrane transporter activity"/>
    <property type="evidence" value="ECO:0007669"/>
    <property type="project" value="TreeGrafter"/>
</dbReference>
<dbReference type="InterPro" id="IPR003439">
    <property type="entry name" value="ABC_transporter-like_ATP-bd"/>
</dbReference>
<comment type="caution">
    <text evidence="10">The sequence shown here is derived from an EMBL/GenBank/DDBJ whole genome shotgun (WGS) entry which is preliminary data.</text>
</comment>
<evidence type="ECO:0000256" key="7">
    <source>
        <dbReference type="SAM" id="Phobius"/>
    </source>
</evidence>
<keyword evidence="6 7" id="KW-0472">Membrane</keyword>
<evidence type="ECO:0000256" key="4">
    <source>
        <dbReference type="ARBA" id="ARBA00022840"/>
    </source>
</evidence>
<evidence type="ECO:0000256" key="1">
    <source>
        <dbReference type="ARBA" id="ARBA00004651"/>
    </source>
</evidence>
<keyword evidence="5 7" id="KW-1133">Transmembrane helix</keyword>
<feature type="transmembrane region" description="Helical" evidence="7">
    <location>
        <begin position="237"/>
        <end position="263"/>
    </location>
</feature>
<evidence type="ECO:0000259" key="8">
    <source>
        <dbReference type="PROSITE" id="PS50893"/>
    </source>
</evidence>
<feature type="transmembrane region" description="Helical" evidence="7">
    <location>
        <begin position="140"/>
        <end position="168"/>
    </location>
</feature>
<feature type="transmembrane region" description="Helical" evidence="7">
    <location>
        <begin position="16"/>
        <end position="36"/>
    </location>
</feature>
<dbReference type="AlphaFoldDB" id="A0A2U1E6W2"/>
<evidence type="ECO:0000256" key="2">
    <source>
        <dbReference type="ARBA" id="ARBA00022692"/>
    </source>
</evidence>
<dbReference type="RefSeq" id="WP_116479531.1">
    <property type="nucleotide sequence ID" value="NZ_QEKV01000001.1"/>
</dbReference>
<gene>
    <name evidence="10" type="ORF">C7381_101128</name>
</gene>
<protein>
    <submittedName>
        <fullName evidence="10">ATP-binding cassette subfamily B protein</fullName>
    </submittedName>
</protein>
<keyword evidence="11" id="KW-1185">Reference proteome</keyword>
<dbReference type="GO" id="GO:0140359">
    <property type="term" value="F:ABC-type transporter activity"/>
    <property type="evidence" value="ECO:0007669"/>
    <property type="project" value="InterPro"/>
</dbReference>
<dbReference type="PANTHER" id="PTHR24221">
    <property type="entry name" value="ATP-BINDING CASSETTE SUB-FAMILY B"/>
    <property type="match status" value="1"/>
</dbReference>
<dbReference type="Pfam" id="PF00664">
    <property type="entry name" value="ABC_membrane"/>
    <property type="match status" value="1"/>
</dbReference>
<dbReference type="SMART" id="SM00382">
    <property type="entry name" value="AAA"/>
    <property type="match status" value="1"/>
</dbReference>
<dbReference type="InterPro" id="IPR036640">
    <property type="entry name" value="ABC1_TM_sf"/>
</dbReference>
<organism evidence="10 11">
    <name type="scientific">Ezakiella coagulans</name>
    <dbReference type="NCBI Taxonomy" id="46507"/>
    <lineage>
        <taxon>Bacteria</taxon>
        <taxon>Bacillati</taxon>
        <taxon>Bacillota</taxon>
        <taxon>Tissierellia</taxon>
        <taxon>Ezakiella</taxon>
    </lineage>
</organism>
<dbReference type="CDD" id="cd03228">
    <property type="entry name" value="ABCC_MRP_Like"/>
    <property type="match status" value="1"/>
</dbReference>
<dbReference type="GO" id="GO:0005886">
    <property type="term" value="C:plasma membrane"/>
    <property type="evidence" value="ECO:0007669"/>
    <property type="project" value="UniProtKB-SubCell"/>
</dbReference>
<feature type="domain" description="ABC transporter" evidence="8">
    <location>
        <begin position="322"/>
        <end position="523"/>
    </location>
</feature>
<evidence type="ECO:0000256" key="6">
    <source>
        <dbReference type="ARBA" id="ARBA00023136"/>
    </source>
</evidence>
<dbReference type="InterPro" id="IPR017871">
    <property type="entry name" value="ABC_transporter-like_CS"/>
</dbReference>
<evidence type="ECO:0000256" key="3">
    <source>
        <dbReference type="ARBA" id="ARBA00022741"/>
    </source>
</evidence>
<dbReference type="PROSITE" id="PS00211">
    <property type="entry name" value="ABC_TRANSPORTER_1"/>
    <property type="match status" value="1"/>
</dbReference>
<dbReference type="SUPFAM" id="SSF52540">
    <property type="entry name" value="P-loop containing nucleoside triphosphate hydrolases"/>
    <property type="match status" value="1"/>
</dbReference>
<dbReference type="InterPro" id="IPR039421">
    <property type="entry name" value="Type_1_exporter"/>
</dbReference>
<dbReference type="Gene3D" id="1.20.1560.10">
    <property type="entry name" value="ABC transporter type 1, transmembrane domain"/>
    <property type="match status" value="1"/>
</dbReference>
<dbReference type="Gene3D" id="3.40.50.300">
    <property type="entry name" value="P-loop containing nucleotide triphosphate hydrolases"/>
    <property type="match status" value="1"/>
</dbReference>
<dbReference type="Proteomes" id="UP000245793">
    <property type="component" value="Unassembled WGS sequence"/>
</dbReference>
<dbReference type="PROSITE" id="PS50893">
    <property type="entry name" value="ABC_TRANSPORTER_2"/>
    <property type="match status" value="1"/>
</dbReference>
<proteinExistence type="predicted"/>
<keyword evidence="4 10" id="KW-0067">ATP-binding</keyword>
<evidence type="ECO:0000256" key="5">
    <source>
        <dbReference type="ARBA" id="ARBA00022989"/>
    </source>
</evidence>